<keyword evidence="1 2" id="KW-0694">RNA-binding</keyword>
<gene>
    <name evidence="6" type="primary">CSON015316</name>
</gene>
<dbReference type="EMBL" id="UFQS01000095">
    <property type="protein sequence ID" value="SSW99351.1"/>
    <property type="molecule type" value="Genomic_DNA"/>
</dbReference>
<feature type="region of interest" description="Disordered" evidence="3">
    <location>
        <begin position="356"/>
        <end position="427"/>
    </location>
</feature>
<dbReference type="SMART" id="SM00582">
    <property type="entry name" value="RPR"/>
    <property type="match status" value="1"/>
</dbReference>
<feature type="compositionally biased region" description="Low complexity" evidence="3">
    <location>
        <begin position="806"/>
        <end position="815"/>
    </location>
</feature>
<evidence type="ECO:0000313" key="7">
    <source>
        <dbReference type="EMBL" id="SSX19731.1"/>
    </source>
</evidence>
<proteinExistence type="predicted"/>
<dbReference type="FunFam" id="1.25.40.90:FF:000004">
    <property type="entry name" value="splicing factor, arginine/serine-rich 15"/>
    <property type="match status" value="1"/>
</dbReference>
<dbReference type="SUPFAM" id="SSF54928">
    <property type="entry name" value="RNA-binding domain, RBD"/>
    <property type="match status" value="1"/>
</dbReference>
<reference evidence="6" key="1">
    <citation type="submission" date="2018-04" db="EMBL/GenBank/DDBJ databases">
        <authorList>
            <person name="Go L.Y."/>
            <person name="Mitchell J.A."/>
        </authorList>
    </citation>
    <scope>NUCLEOTIDE SEQUENCE</scope>
    <source>
        <tissue evidence="6">Whole organism</tissue>
    </source>
</reference>
<feature type="compositionally biased region" description="Basic and acidic residues" evidence="3">
    <location>
        <begin position="732"/>
        <end position="774"/>
    </location>
</feature>
<dbReference type="SMART" id="SM00360">
    <property type="entry name" value="RRM"/>
    <property type="match status" value="1"/>
</dbReference>
<dbReference type="InterPro" id="IPR035979">
    <property type="entry name" value="RBD_domain_sf"/>
</dbReference>
<dbReference type="PANTHER" id="PTHR23140">
    <property type="entry name" value="RNA PROCESSING PROTEIN LD23810P"/>
    <property type="match status" value="1"/>
</dbReference>
<dbReference type="InterPro" id="IPR006569">
    <property type="entry name" value="CID_dom"/>
</dbReference>
<evidence type="ECO:0000256" key="2">
    <source>
        <dbReference type="PROSITE-ProRule" id="PRU00176"/>
    </source>
</evidence>
<protein>
    <submittedName>
        <fullName evidence="6">CSON015316 protein</fullName>
    </submittedName>
</protein>
<feature type="compositionally biased region" description="Basic and acidic residues" evidence="3">
    <location>
        <begin position="901"/>
        <end position="937"/>
    </location>
</feature>
<feature type="region of interest" description="Disordered" evidence="3">
    <location>
        <begin position="689"/>
        <end position="821"/>
    </location>
</feature>
<feature type="compositionally biased region" description="Basic and acidic residues" evidence="3">
    <location>
        <begin position="787"/>
        <end position="802"/>
    </location>
</feature>
<accession>A0A336K4H0</accession>
<name>A0A336K4H0_CULSO</name>
<dbReference type="Pfam" id="PF04818">
    <property type="entry name" value="CID"/>
    <property type="match status" value="1"/>
</dbReference>
<feature type="compositionally biased region" description="Basic and acidic residues" evidence="3">
    <location>
        <begin position="946"/>
        <end position="964"/>
    </location>
</feature>
<dbReference type="InterPro" id="IPR051485">
    <property type="entry name" value="SR-CTD_assoc_factor"/>
</dbReference>
<evidence type="ECO:0000256" key="1">
    <source>
        <dbReference type="ARBA" id="ARBA00022884"/>
    </source>
</evidence>
<feature type="region of interest" description="Disordered" evidence="3">
    <location>
        <begin position="886"/>
        <end position="978"/>
    </location>
</feature>
<evidence type="ECO:0000313" key="6">
    <source>
        <dbReference type="EMBL" id="SSW99351.1"/>
    </source>
</evidence>
<dbReference type="InterPro" id="IPR012677">
    <property type="entry name" value="Nucleotide-bd_a/b_plait_sf"/>
</dbReference>
<dbReference type="PROSITE" id="PS50102">
    <property type="entry name" value="RRM"/>
    <property type="match status" value="1"/>
</dbReference>
<dbReference type="Gene3D" id="1.25.40.90">
    <property type="match status" value="1"/>
</dbReference>
<dbReference type="InterPro" id="IPR000504">
    <property type="entry name" value="RRM_dom"/>
</dbReference>
<evidence type="ECO:0000259" key="4">
    <source>
        <dbReference type="PROSITE" id="PS50102"/>
    </source>
</evidence>
<dbReference type="GO" id="GO:0003723">
    <property type="term" value="F:RNA binding"/>
    <property type="evidence" value="ECO:0007669"/>
    <property type="project" value="UniProtKB-UniRule"/>
</dbReference>
<dbReference type="GO" id="GO:0005634">
    <property type="term" value="C:nucleus"/>
    <property type="evidence" value="ECO:0007669"/>
    <property type="project" value="TreeGrafter"/>
</dbReference>
<dbReference type="VEuPathDB" id="VectorBase:CSON015316"/>
<feature type="compositionally biased region" description="Basic residues" evidence="3">
    <location>
        <begin position="375"/>
        <end position="410"/>
    </location>
</feature>
<reference evidence="7" key="2">
    <citation type="submission" date="2018-07" db="EMBL/GenBank/DDBJ databases">
        <authorList>
            <person name="Quirk P.G."/>
            <person name="Krulwich T.A."/>
        </authorList>
    </citation>
    <scope>NUCLEOTIDE SEQUENCE</scope>
</reference>
<feature type="domain" description="CID" evidence="5">
    <location>
        <begin position="1"/>
        <end position="139"/>
    </location>
</feature>
<dbReference type="PROSITE" id="PS51391">
    <property type="entry name" value="CID"/>
    <property type="match status" value="1"/>
</dbReference>
<dbReference type="SUPFAM" id="SSF48464">
    <property type="entry name" value="ENTH/VHS domain"/>
    <property type="match status" value="1"/>
</dbReference>
<dbReference type="CDD" id="cd12227">
    <property type="entry name" value="RRM_SCAF4_SCAF8"/>
    <property type="match status" value="1"/>
</dbReference>
<dbReference type="EMBL" id="UFQT01000095">
    <property type="protein sequence ID" value="SSX19731.1"/>
    <property type="molecule type" value="Genomic_DNA"/>
</dbReference>
<dbReference type="Gene3D" id="3.30.70.330">
    <property type="match status" value="1"/>
</dbReference>
<organism evidence="6">
    <name type="scientific">Culicoides sonorensis</name>
    <name type="common">Biting midge</name>
    <dbReference type="NCBI Taxonomy" id="179676"/>
    <lineage>
        <taxon>Eukaryota</taxon>
        <taxon>Metazoa</taxon>
        <taxon>Ecdysozoa</taxon>
        <taxon>Arthropoda</taxon>
        <taxon>Hexapoda</taxon>
        <taxon>Insecta</taxon>
        <taxon>Pterygota</taxon>
        <taxon>Neoptera</taxon>
        <taxon>Endopterygota</taxon>
        <taxon>Diptera</taxon>
        <taxon>Nematocera</taxon>
        <taxon>Chironomoidea</taxon>
        <taxon>Ceratopogonidae</taxon>
        <taxon>Ceratopogoninae</taxon>
        <taxon>Culicoides</taxon>
        <taxon>Monoculicoides</taxon>
    </lineage>
</organism>
<feature type="domain" description="RRM" evidence="4">
    <location>
        <begin position="439"/>
        <end position="511"/>
    </location>
</feature>
<feature type="compositionally biased region" description="Polar residues" evidence="3">
    <location>
        <begin position="886"/>
        <end position="900"/>
    </location>
</feature>
<feature type="compositionally biased region" description="Polar residues" evidence="3">
    <location>
        <begin position="701"/>
        <end position="723"/>
    </location>
</feature>
<dbReference type="InterPro" id="IPR008942">
    <property type="entry name" value="ENTH_VHS"/>
</dbReference>
<evidence type="ECO:0000256" key="3">
    <source>
        <dbReference type="SAM" id="MobiDB-lite"/>
    </source>
</evidence>
<dbReference type="CDD" id="cd16983">
    <property type="entry name" value="CID_SCAF8_like"/>
    <property type="match status" value="1"/>
</dbReference>
<dbReference type="AlphaFoldDB" id="A0A336K4H0"/>
<sequence>MECVRLFNAELQSLYDTPPPISKAKMGSITRSAMKSIKFYKHVVQSVEKFIQKCKTEYKIPGLYVIDSIVRQSRHQFGPEKDVFAPRFARNMETTFAHLFKCPPEEKSKIIRVLNLWQKNNVFPPETVQPIFDLANPDHPLHQIQALDTANISMESNHQHGVQSDEHLSGQERKPLDQNTIRQLQQFQQMLIRQTSGETTSVKFNKNLLDFDYGEEDEDHANHNASPHVSNSMPDPKSLTQILSDPNIVKHLQNIQILKQNEMENQKNTKLTEMRLQEEKFEKHLATVLKKLPFANECDLSKQSTTDYALQSQSSIPYGMGTSAYNTMQYVQMQAEALNIPDPDPEVQFVSSNDKDEVINLDANESRSSSPRQDRYRRRKSHSRERSKRDRRRRTTSRSRSRSPRRSRRSREREREHEKERKRKGLPEIKKEHLSVCSTTLWVGHLSKLVQQEELSDTFGKYGDIVSIDMIPPRGCAFIVMHRRQDANKSMQSLKGYKMHNRVITISWAAGKGVKSKEWKDYWDIDLGVSYIPWNKLNKNTNFTELEEGGMFDEETMPTWLKEKLKEKPIKVEEEAVVQTNSLIFGAPPTIDTSQPPPTAALLPGLPVVPPFPMGAVPSVNIILIQLITPMGIPMAPVPMLNVPPPHLMMPTPGGSALMQLNPFSAPPPSFNSQIFGSTAAVSNTVTDDHMDIEGDDEGTAVNNGTKTQDNGNNNTLSQNVFNQPPPSISSLRKDDRQSRDRRNSDNSDRNDRRQGQRWNSADREDSYEKDNRRSRNMRHSGGAPMRNDRDKHMHDRFRENTGIENRGNNSSSGRFNYDNNFGPRDTRGGRYHDNHQIGMQRNDYNRMDEGYDRRNFVTNRYNNMMPIRGGRMGGHFGSRMQSNYVQQGNRSGTLNITSRGTDRRRQWNDDDRSRHDRRKNDLERESSPRHEERQFDDANWDEEVESRWKENENIEKLENKSENTELVESNTHKESTENINSANNVQIDEENVQIDEIELNAENKATLDFVEKKDINQLEMEDTNNVQDGKNSEPNQIINEVTAEVQEGGTTPLCDE</sequence>
<feature type="compositionally biased region" description="Basic and acidic residues" evidence="3">
    <location>
        <begin position="411"/>
        <end position="427"/>
    </location>
</feature>
<dbReference type="Pfam" id="PF00076">
    <property type="entry name" value="RRM_1"/>
    <property type="match status" value="1"/>
</dbReference>
<evidence type="ECO:0000259" key="5">
    <source>
        <dbReference type="PROSITE" id="PS51391"/>
    </source>
</evidence>
<dbReference type="PANTHER" id="PTHR23140:SF4">
    <property type="entry name" value="PROTEIN CBR-NRD-1"/>
    <property type="match status" value="1"/>
</dbReference>